<dbReference type="AlphaFoldDB" id="A0A9D4SNE1"/>
<evidence type="ECO:0000256" key="1">
    <source>
        <dbReference type="SAM" id="MobiDB-lite"/>
    </source>
</evidence>
<feature type="compositionally biased region" description="Low complexity" evidence="1">
    <location>
        <begin position="109"/>
        <end position="118"/>
    </location>
</feature>
<accession>A0A9D4SNE1</accession>
<dbReference type="EMBL" id="JABSTV010001255">
    <property type="protein sequence ID" value="KAH7935687.1"/>
    <property type="molecule type" value="Genomic_DNA"/>
</dbReference>
<feature type="region of interest" description="Disordered" evidence="1">
    <location>
        <begin position="106"/>
        <end position="145"/>
    </location>
</feature>
<proteinExistence type="predicted"/>
<keyword evidence="3" id="KW-1185">Reference proteome</keyword>
<name>A0A9D4SNE1_RHISA</name>
<comment type="caution">
    <text evidence="2">The sequence shown here is derived from an EMBL/GenBank/DDBJ whole genome shotgun (WGS) entry which is preliminary data.</text>
</comment>
<evidence type="ECO:0000313" key="2">
    <source>
        <dbReference type="EMBL" id="KAH7935687.1"/>
    </source>
</evidence>
<gene>
    <name evidence="2" type="ORF">HPB52_012271</name>
</gene>
<sequence length="190" mass="20432">MMVMMVSVLIDEMSGQTAAGDDGARTSGRLKRPPEVQAAFSRTGRVLPVEEGFLSLPQRILLSDSFVPISHISALRAYYDWRCGMDDDCDAASSSMVGLGGAKEEKKLSSGSLGSGDAARPKQVTVTHPGTTKPKPTSKKKGSIQADLDSRGHLYHIRALPLGLAEDSGPRPRVVNPYFFAFVERAQVVN</sequence>
<reference evidence="2" key="1">
    <citation type="journal article" date="2020" name="Cell">
        <title>Large-Scale Comparative Analyses of Tick Genomes Elucidate Their Genetic Diversity and Vector Capacities.</title>
        <authorList>
            <consortium name="Tick Genome and Microbiome Consortium (TIGMIC)"/>
            <person name="Jia N."/>
            <person name="Wang J."/>
            <person name="Shi W."/>
            <person name="Du L."/>
            <person name="Sun Y."/>
            <person name="Zhan W."/>
            <person name="Jiang J.F."/>
            <person name="Wang Q."/>
            <person name="Zhang B."/>
            <person name="Ji P."/>
            <person name="Bell-Sakyi L."/>
            <person name="Cui X.M."/>
            <person name="Yuan T.T."/>
            <person name="Jiang B.G."/>
            <person name="Yang W.F."/>
            <person name="Lam T.T."/>
            <person name="Chang Q.C."/>
            <person name="Ding S.J."/>
            <person name="Wang X.J."/>
            <person name="Zhu J.G."/>
            <person name="Ruan X.D."/>
            <person name="Zhao L."/>
            <person name="Wei J.T."/>
            <person name="Ye R.Z."/>
            <person name="Que T.C."/>
            <person name="Du C.H."/>
            <person name="Zhou Y.H."/>
            <person name="Cheng J.X."/>
            <person name="Dai P.F."/>
            <person name="Guo W.B."/>
            <person name="Han X.H."/>
            <person name="Huang E.J."/>
            <person name="Li L.F."/>
            <person name="Wei W."/>
            <person name="Gao Y.C."/>
            <person name="Liu J.Z."/>
            <person name="Shao H.Z."/>
            <person name="Wang X."/>
            <person name="Wang C.C."/>
            <person name="Yang T.C."/>
            <person name="Huo Q.B."/>
            <person name="Li W."/>
            <person name="Chen H.Y."/>
            <person name="Chen S.E."/>
            <person name="Zhou L.G."/>
            <person name="Ni X.B."/>
            <person name="Tian J.H."/>
            <person name="Sheng Y."/>
            <person name="Liu T."/>
            <person name="Pan Y.S."/>
            <person name="Xia L.Y."/>
            <person name="Li J."/>
            <person name="Zhao F."/>
            <person name="Cao W.C."/>
        </authorList>
    </citation>
    <scope>NUCLEOTIDE SEQUENCE</scope>
    <source>
        <strain evidence="2">Rsan-2018</strain>
    </source>
</reference>
<protein>
    <submittedName>
        <fullName evidence="2">Uncharacterized protein</fullName>
    </submittedName>
</protein>
<evidence type="ECO:0000313" key="3">
    <source>
        <dbReference type="Proteomes" id="UP000821837"/>
    </source>
</evidence>
<reference evidence="2" key="2">
    <citation type="submission" date="2021-09" db="EMBL/GenBank/DDBJ databases">
        <authorList>
            <person name="Jia N."/>
            <person name="Wang J."/>
            <person name="Shi W."/>
            <person name="Du L."/>
            <person name="Sun Y."/>
            <person name="Zhan W."/>
            <person name="Jiang J."/>
            <person name="Wang Q."/>
            <person name="Zhang B."/>
            <person name="Ji P."/>
            <person name="Sakyi L.B."/>
            <person name="Cui X."/>
            <person name="Yuan T."/>
            <person name="Jiang B."/>
            <person name="Yang W."/>
            <person name="Lam T.T.-Y."/>
            <person name="Chang Q."/>
            <person name="Ding S."/>
            <person name="Wang X."/>
            <person name="Zhu J."/>
            <person name="Ruan X."/>
            <person name="Zhao L."/>
            <person name="Wei J."/>
            <person name="Que T."/>
            <person name="Du C."/>
            <person name="Cheng J."/>
            <person name="Dai P."/>
            <person name="Han X."/>
            <person name="Huang E."/>
            <person name="Gao Y."/>
            <person name="Liu J."/>
            <person name="Shao H."/>
            <person name="Ye R."/>
            <person name="Li L."/>
            <person name="Wei W."/>
            <person name="Wang X."/>
            <person name="Wang C."/>
            <person name="Huo Q."/>
            <person name="Li W."/>
            <person name="Guo W."/>
            <person name="Chen H."/>
            <person name="Chen S."/>
            <person name="Zhou L."/>
            <person name="Zhou L."/>
            <person name="Ni X."/>
            <person name="Tian J."/>
            <person name="Zhou Y."/>
            <person name="Sheng Y."/>
            <person name="Liu T."/>
            <person name="Pan Y."/>
            <person name="Xia L."/>
            <person name="Li J."/>
            <person name="Zhao F."/>
            <person name="Cao W."/>
        </authorList>
    </citation>
    <scope>NUCLEOTIDE SEQUENCE</scope>
    <source>
        <strain evidence="2">Rsan-2018</strain>
        <tissue evidence="2">Larvae</tissue>
    </source>
</reference>
<organism evidence="2 3">
    <name type="scientific">Rhipicephalus sanguineus</name>
    <name type="common">Brown dog tick</name>
    <name type="synonym">Ixodes sanguineus</name>
    <dbReference type="NCBI Taxonomy" id="34632"/>
    <lineage>
        <taxon>Eukaryota</taxon>
        <taxon>Metazoa</taxon>
        <taxon>Ecdysozoa</taxon>
        <taxon>Arthropoda</taxon>
        <taxon>Chelicerata</taxon>
        <taxon>Arachnida</taxon>
        <taxon>Acari</taxon>
        <taxon>Parasitiformes</taxon>
        <taxon>Ixodida</taxon>
        <taxon>Ixodoidea</taxon>
        <taxon>Ixodidae</taxon>
        <taxon>Rhipicephalinae</taxon>
        <taxon>Rhipicephalus</taxon>
        <taxon>Rhipicephalus</taxon>
    </lineage>
</organism>
<dbReference type="Proteomes" id="UP000821837">
    <property type="component" value="Unassembled WGS sequence"/>
</dbReference>